<dbReference type="Pfam" id="PF00043">
    <property type="entry name" value="GST_C"/>
    <property type="match status" value="1"/>
</dbReference>
<dbReference type="InterPro" id="IPR004046">
    <property type="entry name" value="GST_C"/>
</dbReference>
<dbReference type="FunFam" id="3.40.30.10:FF:000044">
    <property type="entry name" value="Glutathione S-transferase GSTU6"/>
    <property type="match status" value="1"/>
</dbReference>
<feature type="domain" description="GST C-terminal" evidence="7">
    <location>
        <begin position="56"/>
        <end position="189"/>
    </location>
</feature>
<comment type="similarity">
    <text evidence="3">Belongs to the GST superfamily. Tau family.</text>
</comment>
<dbReference type="GO" id="GO:0006749">
    <property type="term" value="P:glutathione metabolic process"/>
    <property type="evidence" value="ECO:0007669"/>
    <property type="project" value="InterPro"/>
</dbReference>
<comment type="catalytic activity">
    <reaction evidence="4">
        <text>RX + glutathione = an S-substituted glutathione + a halide anion + H(+)</text>
        <dbReference type="Rhea" id="RHEA:16437"/>
        <dbReference type="ChEBI" id="CHEBI:15378"/>
        <dbReference type="ChEBI" id="CHEBI:16042"/>
        <dbReference type="ChEBI" id="CHEBI:17792"/>
        <dbReference type="ChEBI" id="CHEBI:57925"/>
        <dbReference type="ChEBI" id="CHEBI:90779"/>
        <dbReference type="EC" id="2.5.1.18"/>
    </reaction>
</comment>
<dbReference type="SUPFAM" id="SSF52833">
    <property type="entry name" value="Thioredoxin-like"/>
    <property type="match status" value="1"/>
</dbReference>
<dbReference type="Gramene" id="LPERR10G01340.1">
    <property type="protein sequence ID" value="LPERR10G01340.1"/>
    <property type="gene ID" value="LPERR10G01340"/>
</dbReference>
<keyword evidence="9" id="KW-1185">Reference proteome</keyword>
<dbReference type="Gene3D" id="1.20.1050.10">
    <property type="match status" value="1"/>
</dbReference>
<reference evidence="8" key="3">
    <citation type="submission" date="2015-04" db="UniProtKB">
        <authorList>
            <consortium name="EnsemblPlants"/>
        </authorList>
    </citation>
    <scope>IDENTIFICATION</scope>
</reference>
<dbReference type="InterPro" id="IPR036249">
    <property type="entry name" value="Thioredoxin-like_sf"/>
</dbReference>
<dbReference type="SUPFAM" id="SSF47616">
    <property type="entry name" value="GST C-terminal domain-like"/>
    <property type="match status" value="1"/>
</dbReference>
<dbReference type="GO" id="GO:0005737">
    <property type="term" value="C:cytoplasm"/>
    <property type="evidence" value="ECO:0007669"/>
    <property type="project" value="TreeGrafter"/>
</dbReference>
<name>A0A0D9XHM4_9ORYZ</name>
<dbReference type="CDD" id="cd03058">
    <property type="entry name" value="GST_N_Tau"/>
    <property type="match status" value="1"/>
</dbReference>
<evidence type="ECO:0000259" key="6">
    <source>
        <dbReference type="PROSITE" id="PS50404"/>
    </source>
</evidence>
<dbReference type="InterPro" id="IPR045074">
    <property type="entry name" value="GST_C_Tau"/>
</dbReference>
<dbReference type="EC" id="2.5.1.18" evidence="1"/>
<evidence type="ECO:0000256" key="3">
    <source>
        <dbReference type="ARBA" id="ARBA00025743"/>
    </source>
</evidence>
<evidence type="ECO:0000256" key="5">
    <source>
        <dbReference type="SAM" id="SignalP"/>
    </source>
</evidence>
<evidence type="ECO:0000256" key="2">
    <source>
        <dbReference type="ARBA" id="ARBA00022679"/>
    </source>
</evidence>
<dbReference type="AlphaFoldDB" id="A0A0D9XHM4"/>
<feature type="chain" id="PRO_5002350405" description="glutathione transferase" evidence="5">
    <location>
        <begin position="21"/>
        <end position="210"/>
    </location>
</feature>
<dbReference type="Proteomes" id="UP000032180">
    <property type="component" value="Chromosome 10"/>
</dbReference>
<sequence>MAVRVLGFLASPFVSRVLVALKLKGVEYEMLEEKMGTKSELLLKSNPVYKKLPVLLHHGNPISESLIIIEYIDEIPSAVRVLRSEDNAEHKEKVAREMSTTLQYLEEAFVKCSQGKNYFGDDDIGYLDIALGALLGWIKAAEKIAGIKLLEEAKVPNLISWADRFCSHPAVVDVFMDADILVEFSVKYATLVKALDMGLPVEFGSPVQNP</sequence>
<dbReference type="InterPro" id="IPR010987">
    <property type="entry name" value="Glutathione-S-Trfase_C-like"/>
</dbReference>
<keyword evidence="5" id="KW-0732">Signal</keyword>
<dbReference type="Pfam" id="PF02798">
    <property type="entry name" value="GST_N"/>
    <property type="match status" value="1"/>
</dbReference>
<evidence type="ECO:0000313" key="8">
    <source>
        <dbReference type="EnsemblPlants" id="LPERR10G01340.1"/>
    </source>
</evidence>
<feature type="domain" description="GST N-terminal" evidence="6">
    <location>
        <begin position="1"/>
        <end position="80"/>
    </location>
</feature>
<keyword evidence="2" id="KW-0808">Transferase</keyword>
<dbReference type="Gene3D" id="3.40.30.10">
    <property type="entry name" value="Glutaredoxin"/>
    <property type="match status" value="1"/>
</dbReference>
<dbReference type="PANTHER" id="PTHR11260">
    <property type="entry name" value="GLUTATHIONE S-TRANSFERASE, GST, SUPERFAMILY, GST DOMAIN CONTAINING"/>
    <property type="match status" value="1"/>
</dbReference>
<dbReference type="eggNOG" id="KOG0406">
    <property type="taxonomic scope" value="Eukaryota"/>
</dbReference>
<reference evidence="8 9" key="1">
    <citation type="submission" date="2012-08" db="EMBL/GenBank/DDBJ databases">
        <title>Oryza genome evolution.</title>
        <authorList>
            <person name="Wing R.A."/>
        </authorList>
    </citation>
    <scope>NUCLEOTIDE SEQUENCE</scope>
</reference>
<evidence type="ECO:0000313" key="9">
    <source>
        <dbReference type="Proteomes" id="UP000032180"/>
    </source>
</evidence>
<dbReference type="PANTHER" id="PTHR11260:SF788">
    <property type="entry name" value="GLUTATHIONE TRANSFERASE"/>
    <property type="match status" value="1"/>
</dbReference>
<dbReference type="PROSITE" id="PS50405">
    <property type="entry name" value="GST_CTER"/>
    <property type="match status" value="1"/>
</dbReference>
<dbReference type="InterPro" id="IPR036282">
    <property type="entry name" value="Glutathione-S-Trfase_C_sf"/>
</dbReference>
<dbReference type="InterPro" id="IPR045073">
    <property type="entry name" value="Omega/Tau-like"/>
</dbReference>
<dbReference type="InterPro" id="IPR004045">
    <property type="entry name" value="Glutathione_S-Trfase_N"/>
</dbReference>
<dbReference type="GO" id="GO:0004364">
    <property type="term" value="F:glutathione transferase activity"/>
    <property type="evidence" value="ECO:0007669"/>
    <property type="project" value="UniProtKB-EC"/>
</dbReference>
<dbReference type="HOGENOM" id="CLU_011226_18_0_1"/>
<proteinExistence type="inferred from homology"/>
<dbReference type="STRING" id="77586.A0A0D9XHM4"/>
<evidence type="ECO:0000259" key="7">
    <source>
        <dbReference type="PROSITE" id="PS50405"/>
    </source>
</evidence>
<reference evidence="9" key="2">
    <citation type="submission" date="2013-12" db="EMBL/GenBank/DDBJ databases">
        <authorList>
            <person name="Yu Y."/>
            <person name="Lee S."/>
            <person name="de Baynast K."/>
            <person name="Wissotski M."/>
            <person name="Liu L."/>
            <person name="Talag J."/>
            <person name="Goicoechea J."/>
            <person name="Angelova A."/>
            <person name="Jetty R."/>
            <person name="Kudrna D."/>
            <person name="Golser W."/>
            <person name="Rivera L."/>
            <person name="Zhang J."/>
            <person name="Wing R."/>
        </authorList>
    </citation>
    <scope>NUCLEOTIDE SEQUENCE</scope>
</reference>
<dbReference type="EnsemblPlants" id="LPERR10G01340.1">
    <property type="protein sequence ID" value="LPERR10G01340.1"/>
    <property type="gene ID" value="LPERR10G01340"/>
</dbReference>
<accession>A0A0D9XHM4</accession>
<protein>
    <recommendedName>
        <fullName evidence="1">glutathione transferase</fullName>
        <ecNumber evidence="1">2.5.1.18</ecNumber>
    </recommendedName>
</protein>
<dbReference type="PROSITE" id="PS50404">
    <property type="entry name" value="GST_NTER"/>
    <property type="match status" value="1"/>
</dbReference>
<evidence type="ECO:0000256" key="4">
    <source>
        <dbReference type="ARBA" id="ARBA00047960"/>
    </source>
</evidence>
<dbReference type="CDD" id="cd03185">
    <property type="entry name" value="GST_C_Tau"/>
    <property type="match status" value="1"/>
</dbReference>
<evidence type="ECO:0000256" key="1">
    <source>
        <dbReference type="ARBA" id="ARBA00012452"/>
    </source>
</evidence>
<organism evidence="8 9">
    <name type="scientific">Leersia perrieri</name>
    <dbReference type="NCBI Taxonomy" id="77586"/>
    <lineage>
        <taxon>Eukaryota</taxon>
        <taxon>Viridiplantae</taxon>
        <taxon>Streptophyta</taxon>
        <taxon>Embryophyta</taxon>
        <taxon>Tracheophyta</taxon>
        <taxon>Spermatophyta</taxon>
        <taxon>Magnoliopsida</taxon>
        <taxon>Liliopsida</taxon>
        <taxon>Poales</taxon>
        <taxon>Poaceae</taxon>
        <taxon>BOP clade</taxon>
        <taxon>Oryzoideae</taxon>
        <taxon>Oryzeae</taxon>
        <taxon>Oryzinae</taxon>
        <taxon>Leersia</taxon>
    </lineage>
</organism>
<feature type="signal peptide" evidence="5">
    <location>
        <begin position="1"/>
        <end position="20"/>
    </location>
</feature>